<feature type="transmembrane region" description="Helical" evidence="3">
    <location>
        <begin position="875"/>
        <end position="894"/>
    </location>
</feature>
<dbReference type="SUPFAM" id="SSF81901">
    <property type="entry name" value="HCP-like"/>
    <property type="match status" value="3"/>
</dbReference>
<dbReference type="Proteomes" id="UP000008370">
    <property type="component" value="Unassembled WGS sequence"/>
</dbReference>
<dbReference type="PANTHER" id="PTHR11102:SF147">
    <property type="entry name" value="SEL1L ADAPTOR SUBUNIT OF ERAD E3 UBIQUITIN LIGASE"/>
    <property type="match status" value="1"/>
</dbReference>
<proteinExistence type="inferred from homology"/>
<dbReference type="Pfam" id="PF08238">
    <property type="entry name" value="Sel1"/>
    <property type="match status" value="6"/>
</dbReference>
<dbReference type="GeneID" id="18917537"/>
<dbReference type="HOGENOM" id="CLU_007931_0_1_1"/>
<keyword evidence="6" id="KW-1185">Reference proteome</keyword>
<keyword evidence="3" id="KW-0812">Transmembrane</keyword>
<evidence type="ECO:0000256" key="4">
    <source>
        <dbReference type="SAM" id="SignalP"/>
    </source>
</evidence>
<dbReference type="InterPro" id="IPR050767">
    <property type="entry name" value="Sel1_AlgK"/>
</dbReference>
<feature type="chain" id="PRO_5003887516" description="HCP-like protein" evidence="4">
    <location>
        <begin position="32"/>
        <end position="949"/>
    </location>
</feature>
<protein>
    <recommendedName>
        <fullName evidence="7">HCP-like protein</fullName>
    </recommendedName>
</protein>
<accession>K5UTY3</accession>
<feature type="compositionally biased region" description="Basic and acidic residues" evidence="2">
    <location>
        <begin position="811"/>
        <end position="828"/>
    </location>
</feature>
<dbReference type="KEGG" id="pco:PHACADRAFT_259813"/>
<gene>
    <name evidence="5" type="ORF">PHACADRAFT_259813</name>
</gene>
<dbReference type="GO" id="GO:0036503">
    <property type="term" value="P:ERAD pathway"/>
    <property type="evidence" value="ECO:0007669"/>
    <property type="project" value="TreeGrafter"/>
</dbReference>
<dbReference type="RefSeq" id="XP_007398123.1">
    <property type="nucleotide sequence ID" value="XM_007398061.1"/>
</dbReference>
<name>K5UTY3_PHACS</name>
<organism evidence="5 6">
    <name type="scientific">Phanerochaete carnosa (strain HHB-10118-sp)</name>
    <name type="common">White-rot fungus</name>
    <name type="synonym">Peniophora carnosa</name>
    <dbReference type="NCBI Taxonomy" id="650164"/>
    <lineage>
        <taxon>Eukaryota</taxon>
        <taxon>Fungi</taxon>
        <taxon>Dikarya</taxon>
        <taxon>Basidiomycota</taxon>
        <taxon>Agaricomycotina</taxon>
        <taxon>Agaricomycetes</taxon>
        <taxon>Polyporales</taxon>
        <taxon>Phanerochaetaceae</taxon>
        <taxon>Phanerochaete</taxon>
    </lineage>
</organism>
<evidence type="ECO:0000313" key="6">
    <source>
        <dbReference type="Proteomes" id="UP000008370"/>
    </source>
</evidence>
<dbReference type="SMART" id="SM00671">
    <property type="entry name" value="SEL1"/>
    <property type="match status" value="7"/>
</dbReference>
<reference evidence="5 6" key="1">
    <citation type="journal article" date="2012" name="BMC Genomics">
        <title>Comparative genomics of the white-rot fungi, Phanerochaete carnosa and P. chrysosporium, to elucidate the genetic basis of the distinct wood types they colonize.</title>
        <authorList>
            <person name="Suzuki H."/>
            <person name="MacDonald J."/>
            <person name="Syed K."/>
            <person name="Salamov A."/>
            <person name="Hori C."/>
            <person name="Aerts A."/>
            <person name="Henrissat B."/>
            <person name="Wiebenga A."/>
            <person name="vanKuyk P.A."/>
            <person name="Barry K."/>
            <person name="Lindquist E."/>
            <person name="LaButti K."/>
            <person name="Lapidus A."/>
            <person name="Lucas S."/>
            <person name="Coutinho P."/>
            <person name="Gong Y."/>
            <person name="Samejima M."/>
            <person name="Mahadevan R."/>
            <person name="Abou-Zaid M."/>
            <person name="de Vries R.P."/>
            <person name="Igarashi K."/>
            <person name="Yadav J.S."/>
            <person name="Grigoriev I.V."/>
            <person name="Master E.R."/>
        </authorList>
    </citation>
    <scope>NUCLEOTIDE SEQUENCE [LARGE SCALE GENOMIC DNA]</scope>
    <source>
        <strain evidence="5 6">HHB-10118-sp</strain>
    </source>
</reference>
<evidence type="ECO:0008006" key="7">
    <source>
        <dbReference type="Google" id="ProtNLM"/>
    </source>
</evidence>
<feature type="compositionally biased region" description="Basic and acidic residues" evidence="2">
    <location>
        <begin position="842"/>
        <end position="851"/>
    </location>
</feature>
<dbReference type="PROSITE" id="PS51257">
    <property type="entry name" value="PROKAR_LIPOPROTEIN"/>
    <property type="match status" value="1"/>
</dbReference>
<evidence type="ECO:0000313" key="5">
    <source>
        <dbReference type="EMBL" id="EKM53431.1"/>
    </source>
</evidence>
<keyword evidence="4" id="KW-0732">Signal</keyword>
<evidence type="ECO:0000256" key="2">
    <source>
        <dbReference type="SAM" id="MobiDB-lite"/>
    </source>
</evidence>
<feature type="region of interest" description="Disordered" evidence="2">
    <location>
        <begin position="909"/>
        <end position="949"/>
    </location>
</feature>
<dbReference type="GO" id="GO:0005789">
    <property type="term" value="C:endoplasmic reticulum membrane"/>
    <property type="evidence" value="ECO:0007669"/>
    <property type="project" value="TreeGrafter"/>
</dbReference>
<dbReference type="STRING" id="650164.K5UTY3"/>
<dbReference type="AlphaFoldDB" id="K5UTY3"/>
<dbReference type="FunCoup" id="K5UTY3">
    <property type="interactions" value="109"/>
</dbReference>
<dbReference type="Gene3D" id="1.25.40.10">
    <property type="entry name" value="Tetratricopeptide repeat domain"/>
    <property type="match status" value="3"/>
</dbReference>
<keyword evidence="3" id="KW-0472">Membrane</keyword>
<dbReference type="InterPro" id="IPR006597">
    <property type="entry name" value="Sel1-like"/>
</dbReference>
<dbReference type="OrthoDB" id="27934at2759"/>
<keyword evidence="3" id="KW-1133">Transmembrane helix</keyword>
<evidence type="ECO:0000256" key="3">
    <source>
        <dbReference type="SAM" id="Phobius"/>
    </source>
</evidence>
<dbReference type="EMBL" id="JH930474">
    <property type="protein sequence ID" value="EKM53431.1"/>
    <property type="molecule type" value="Genomic_DNA"/>
</dbReference>
<evidence type="ECO:0000256" key="1">
    <source>
        <dbReference type="ARBA" id="ARBA00038101"/>
    </source>
</evidence>
<dbReference type="InParanoid" id="K5UTY3"/>
<dbReference type="PANTHER" id="PTHR11102">
    <property type="entry name" value="SEL-1-LIKE PROTEIN"/>
    <property type="match status" value="1"/>
</dbReference>
<dbReference type="InterPro" id="IPR011990">
    <property type="entry name" value="TPR-like_helical_dom_sf"/>
</dbReference>
<comment type="similarity">
    <text evidence="1">Belongs to the sel-1 family.</text>
</comment>
<feature type="signal peptide" evidence="4">
    <location>
        <begin position="1"/>
        <end position="31"/>
    </location>
</feature>
<feature type="region of interest" description="Disordered" evidence="2">
    <location>
        <begin position="801"/>
        <end position="858"/>
    </location>
</feature>
<sequence>MKTSKRKSRARKATYIAFGLVVLATASCANAEVISNDPRTDQLIDPATEAARAYKQAMLTLSHMNAHPYAYREETPHVPYGAQGYPTSFWSVLLPNMQGQGPIASAMRIALKLRHQTWIPSFVTKFLGKELGGGRKKEEELQSKAVKVLDLLQHAAELGHTDALYALSQLYLLPPNNFFPAESALAYEALNNHASITGNASSQALLGFFHATGYHDSVPVDQAKAQLYLTFSGHGGHKGAQMAMGYRYWSGIGVAEDCMTALGWYEQAAEQAIAKFMSGPPGGRTLPLIPPRLSDLEGGVYGPGASVASTGLNAARPVIKTANARAAGETWDDLLEYYSFNADRGEVDFAYRLGKIFYQGSIYGSLGGIASGGDGASRVQRDFHTARHYFLHIARQVWPRDPANPKQAQPSSKEERVPNAGYAALAAGYIGRMLLRGEGMKQDPVMAKLWFERGAEYGEKESFNGLGIIWRDGLVDGKKDIQKAMAYFQAAASQELAEAQVQLGKYHYARSELKLATAFFEAAIRQGSPFEAYYYLADIQARIARSPTTPPDIAGSSCAIAVSFSKLVAERGIWEENLLRDAEVAWSSGTTRGKELAMLKWWVAAERGFEVAQNNLAFVLDQDKSILRFTRFAPYFPSNDTARLALTQWTRSAAQRNIDALVKVGDYYYHGLGVPDEPASIRYEKAAGYYQSAADTQMSALAMWNLGWMYEMGMGVPQDFHLAKRHYDLALETNSEAYVPVIISLVKLHAKSLWYALLGGPDNLNLWNYDLEEEQAVQAATGYYEIDEGQSAQSEDIYHAEEEDGPWYPGRAREEFNRRRRGQDRADINEDDDPVQWARNRRREESEREGDFGPEDYFEGALRGGYRGEEEVDQLIETMALVLLCVTVSVLLYIRRRWVERLRREEQQRQRQQQQGAVQGNGAARPPQAGGLYPAPRDPPREQWPGGVQ</sequence>